<accession>A0A382THX0</accession>
<keyword evidence="2" id="KW-0472">Membrane</keyword>
<evidence type="ECO:0000256" key="1">
    <source>
        <dbReference type="SAM" id="MobiDB-lite"/>
    </source>
</evidence>
<sequence length="90" mass="10596">MVFFLSMTVFALSLIFFLWLIFRSSKFQPRKKIKQTTKKIPRRKKTPGISPLKSASDFPSGEQLQKNATELLKKNPEVVSRVIRKWLREK</sequence>
<protein>
    <submittedName>
        <fullName evidence="3">Uncharacterized protein</fullName>
    </submittedName>
</protein>
<feature type="region of interest" description="Disordered" evidence="1">
    <location>
        <begin position="33"/>
        <end position="60"/>
    </location>
</feature>
<reference evidence="3" key="1">
    <citation type="submission" date="2018-05" db="EMBL/GenBank/DDBJ databases">
        <authorList>
            <person name="Lanie J.A."/>
            <person name="Ng W.-L."/>
            <person name="Kazmierczak K.M."/>
            <person name="Andrzejewski T.M."/>
            <person name="Davidsen T.M."/>
            <person name="Wayne K.J."/>
            <person name="Tettelin H."/>
            <person name="Glass J.I."/>
            <person name="Rusch D."/>
            <person name="Podicherti R."/>
            <person name="Tsui H.-C.T."/>
            <person name="Winkler M.E."/>
        </authorList>
    </citation>
    <scope>NUCLEOTIDE SEQUENCE</scope>
</reference>
<feature type="compositionally biased region" description="Basic residues" evidence="1">
    <location>
        <begin position="33"/>
        <end position="46"/>
    </location>
</feature>
<gene>
    <name evidence="3" type="ORF">METZ01_LOCUS374564</name>
</gene>
<organism evidence="3">
    <name type="scientific">marine metagenome</name>
    <dbReference type="NCBI Taxonomy" id="408172"/>
    <lineage>
        <taxon>unclassified sequences</taxon>
        <taxon>metagenomes</taxon>
        <taxon>ecological metagenomes</taxon>
    </lineage>
</organism>
<dbReference type="EMBL" id="UINC01136758">
    <property type="protein sequence ID" value="SVD21710.1"/>
    <property type="molecule type" value="Genomic_DNA"/>
</dbReference>
<evidence type="ECO:0000256" key="2">
    <source>
        <dbReference type="SAM" id="Phobius"/>
    </source>
</evidence>
<evidence type="ECO:0000313" key="3">
    <source>
        <dbReference type="EMBL" id="SVD21710.1"/>
    </source>
</evidence>
<dbReference type="AlphaFoldDB" id="A0A382THX0"/>
<proteinExistence type="predicted"/>
<feature type="transmembrane region" description="Helical" evidence="2">
    <location>
        <begin position="6"/>
        <end position="22"/>
    </location>
</feature>
<name>A0A382THX0_9ZZZZ</name>
<keyword evidence="2" id="KW-1133">Transmembrane helix</keyword>
<keyword evidence="2" id="KW-0812">Transmembrane</keyword>